<protein>
    <submittedName>
        <fullName evidence="2">Uncharacterized protein</fullName>
    </submittedName>
</protein>
<dbReference type="RefSeq" id="WP_070113885.1">
    <property type="nucleotide sequence ID" value="NZ_JAAXYT010000191.1"/>
</dbReference>
<sequence>MSAIHLLSRLSRCHTSQSPGTPDLAEVLAAISERQSVLERQWQSLIQSLPEASPAEITSRLLALDEERARYRRFWTLLCANLRVTRKGAPAPSDVREAATQRRTEEGSTRVDRSLR</sequence>
<dbReference type="AlphaFoldDB" id="A0A1E7YR50"/>
<accession>A0A1E7YR50</accession>
<reference evidence="2 3" key="1">
    <citation type="submission" date="2016-06" db="EMBL/GenBank/DDBJ databases">
        <title>Gene turnover analysis identifies the evolutionary adaptation of the extremophile Acidithiobacillus caldus.</title>
        <authorList>
            <person name="Zhang X."/>
        </authorList>
    </citation>
    <scope>NUCLEOTIDE SEQUENCE [LARGE SCALE GENOMIC DNA]</scope>
    <source>
        <strain evidence="2 3">DX</strain>
    </source>
</reference>
<gene>
    <name evidence="2" type="ORF">BAE27_01070</name>
</gene>
<evidence type="ECO:0000313" key="2">
    <source>
        <dbReference type="EMBL" id="OFC38859.1"/>
    </source>
</evidence>
<organism evidence="2 3">
    <name type="scientific">Acidithiobacillus caldus</name>
    <dbReference type="NCBI Taxonomy" id="33059"/>
    <lineage>
        <taxon>Bacteria</taxon>
        <taxon>Pseudomonadati</taxon>
        <taxon>Pseudomonadota</taxon>
        <taxon>Acidithiobacillia</taxon>
        <taxon>Acidithiobacillales</taxon>
        <taxon>Acidithiobacillaceae</taxon>
        <taxon>Acidithiobacillus</taxon>
    </lineage>
</organism>
<dbReference type="EMBL" id="LZYE01000020">
    <property type="protein sequence ID" value="OFC38859.1"/>
    <property type="molecule type" value="Genomic_DNA"/>
</dbReference>
<evidence type="ECO:0000313" key="3">
    <source>
        <dbReference type="Proteomes" id="UP000175616"/>
    </source>
</evidence>
<name>A0A1E7YR50_9PROT</name>
<feature type="compositionally biased region" description="Basic and acidic residues" evidence="1">
    <location>
        <begin position="94"/>
        <end position="116"/>
    </location>
</feature>
<dbReference type="Proteomes" id="UP000175616">
    <property type="component" value="Unassembled WGS sequence"/>
</dbReference>
<feature type="region of interest" description="Disordered" evidence="1">
    <location>
        <begin position="87"/>
        <end position="116"/>
    </location>
</feature>
<comment type="caution">
    <text evidence="2">The sequence shown here is derived from an EMBL/GenBank/DDBJ whole genome shotgun (WGS) entry which is preliminary data.</text>
</comment>
<evidence type="ECO:0000256" key="1">
    <source>
        <dbReference type="SAM" id="MobiDB-lite"/>
    </source>
</evidence>
<proteinExistence type="predicted"/>